<name>A0A0U1NZ91_9BACI</name>
<reference evidence="3" key="1">
    <citation type="submission" date="2015-05" db="EMBL/GenBank/DDBJ databases">
        <authorList>
            <person name="Urmite Genomes"/>
        </authorList>
    </citation>
    <scope>NUCLEOTIDE SEQUENCE [LARGE SCALE GENOMIC DNA]</scope>
    <source>
        <strain evidence="3">LF1</strain>
    </source>
</reference>
<evidence type="ECO:0000313" key="2">
    <source>
        <dbReference type="EMBL" id="CRK83349.1"/>
    </source>
</evidence>
<sequence>MELFNCQCCGYKTLKEGTRDSYEICKVCFWEDDFVQNEDPDYEGGANELSLRQAQRNFKLYGVSEVRFKNNVVNPSVEGFLKDENFKPL</sequence>
<accession>A0A0U1NZ91</accession>
<gene>
    <name evidence="2" type="ORF">BN000_03313</name>
</gene>
<proteinExistence type="predicted"/>
<dbReference type="InterPro" id="IPR025983">
    <property type="entry name" value="Cys_rich_CPCC"/>
</dbReference>
<evidence type="ECO:0000259" key="1">
    <source>
        <dbReference type="Pfam" id="PF14206"/>
    </source>
</evidence>
<keyword evidence="3" id="KW-1185">Reference proteome</keyword>
<dbReference type="RefSeq" id="WP_090635742.1">
    <property type="nucleotide sequence ID" value="NZ_CVRB01000003.1"/>
</dbReference>
<evidence type="ECO:0000313" key="3">
    <source>
        <dbReference type="Proteomes" id="UP000199087"/>
    </source>
</evidence>
<dbReference type="GO" id="GO:0016787">
    <property type="term" value="F:hydrolase activity"/>
    <property type="evidence" value="ECO:0007669"/>
    <property type="project" value="UniProtKB-KW"/>
</dbReference>
<dbReference type="EMBL" id="CVRB01000003">
    <property type="protein sequence ID" value="CRK83349.1"/>
    <property type="molecule type" value="Genomic_DNA"/>
</dbReference>
<dbReference type="OrthoDB" id="1456570at2"/>
<dbReference type="AlphaFoldDB" id="A0A0U1NZ91"/>
<keyword evidence="2" id="KW-0378">Hydrolase</keyword>
<organism evidence="2 3">
    <name type="scientific">Neobacillus massiliamazoniensis</name>
    <dbReference type="NCBI Taxonomy" id="1499688"/>
    <lineage>
        <taxon>Bacteria</taxon>
        <taxon>Bacillati</taxon>
        <taxon>Bacillota</taxon>
        <taxon>Bacilli</taxon>
        <taxon>Bacillales</taxon>
        <taxon>Bacillaceae</taxon>
        <taxon>Neobacillus</taxon>
    </lineage>
</organism>
<feature type="domain" description="Cysteine-rich CPCC" evidence="1">
    <location>
        <begin position="5"/>
        <end position="77"/>
    </location>
</feature>
<protein>
    <submittedName>
        <fullName evidence="2">Hydrolase, HAD superfamily</fullName>
    </submittedName>
</protein>
<dbReference type="Pfam" id="PF14206">
    <property type="entry name" value="Cys_rich_CPCC"/>
    <property type="match status" value="1"/>
</dbReference>
<dbReference type="Proteomes" id="UP000199087">
    <property type="component" value="Unassembled WGS sequence"/>
</dbReference>